<sequence>MSHNVLTEVLTASKQWVRHFNQGDVDYCVSGYLPDAVMKADPMGEYVGKGNIDNFWRPFIQSGASDLQYSDIWLKQVDSETVHLGANWSMNVGKGIITLEEWVKNDAGVWKLSQDFFEVKEQY</sequence>
<name>A0A081MYV9_9GAMM</name>
<proteinExistence type="predicted"/>
<organism evidence="1 2">
    <name type="scientific">Endozoicomonas montiporae</name>
    <dbReference type="NCBI Taxonomy" id="1027273"/>
    <lineage>
        <taxon>Bacteria</taxon>
        <taxon>Pseudomonadati</taxon>
        <taxon>Pseudomonadota</taxon>
        <taxon>Gammaproteobacteria</taxon>
        <taxon>Oceanospirillales</taxon>
        <taxon>Endozoicomonadaceae</taxon>
        <taxon>Endozoicomonas</taxon>
    </lineage>
</organism>
<comment type="caution">
    <text evidence="1">The sequence shown here is derived from an EMBL/GenBank/DDBJ whole genome shotgun (WGS) entry which is preliminary data.</text>
</comment>
<dbReference type="SUPFAM" id="SSF54427">
    <property type="entry name" value="NTF2-like"/>
    <property type="match status" value="1"/>
</dbReference>
<protein>
    <recommendedName>
        <fullName evidence="3">SnoaL-like domain-containing protein</fullName>
    </recommendedName>
</protein>
<dbReference type="AlphaFoldDB" id="A0A081MYV9"/>
<keyword evidence="2" id="KW-1185">Reference proteome</keyword>
<dbReference type="RefSeq" id="WP_034879601.1">
    <property type="nucleotide sequence ID" value="NZ_JOKG01000007.1"/>
</dbReference>
<evidence type="ECO:0008006" key="3">
    <source>
        <dbReference type="Google" id="ProtNLM"/>
    </source>
</evidence>
<dbReference type="Gene3D" id="3.10.450.50">
    <property type="match status" value="1"/>
</dbReference>
<gene>
    <name evidence="1" type="ORF">GZ77_25030</name>
</gene>
<dbReference type="InterPro" id="IPR032710">
    <property type="entry name" value="NTF2-like_dom_sf"/>
</dbReference>
<accession>A0A081MYV9</accession>
<reference evidence="1 2" key="1">
    <citation type="submission" date="2014-06" db="EMBL/GenBank/DDBJ databases">
        <title>Whole Genome Sequences of Three Symbiotic Endozoicomonas Bacteria.</title>
        <authorList>
            <person name="Neave M.J."/>
            <person name="Apprill A."/>
            <person name="Voolstra C.R."/>
        </authorList>
    </citation>
    <scope>NUCLEOTIDE SEQUENCE [LARGE SCALE GENOMIC DNA]</scope>
    <source>
        <strain evidence="1 2">LMG 24815</strain>
    </source>
</reference>
<dbReference type="EMBL" id="JOKG01000007">
    <property type="protein sequence ID" value="KEQ11382.1"/>
    <property type="molecule type" value="Genomic_DNA"/>
</dbReference>
<dbReference type="eggNOG" id="COG4319">
    <property type="taxonomic scope" value="Bacteria"/>
</dbReference>
<evidence type="ECO:0000313" key="2">
    <source>
        <dbReference type="Proteomes" id="UP000028006"/>
    </source>
</evidence>
<dbReference type="Proteomes" id="UP000028006">
    <property type="component" value="Unassembled WGS sequence"/>
</dbReference>
<evidence type="ECO:0000313" key="1">
    <source>
        <dbReference type="EMBL" id="KEQ11382.1"/>
    </source>
</evidence>